<accession>B9Z8I5</accession>
<dbReference type="Proteomes" id="UP000003165">
    <property type="component" value="Unassembled WGS sequence"/>
</dbReference>
<keyword evidence="1" id="KW-0472">Membrane</keyword>
<protein>
    <submittedName>
        <fullName evidence="2">Uncharacterized protein</fullName>
    </submittedName>
</protein>
<dbReference type="EMBL" id="ACIS01000013">
    <property type="protein sequence ID" value="EEG06923.1"/>
    <property type="molecule type" value="Genomic_DNA"/>
</dbReference>
<dbReference type="AlphaFoldDB" id="B9Z8I5"/>
<evidence type="ECO:0000313" key="3">
    <source>
        <dbReference type="Proteomes" id="UP000003165"/>
    </source>
</evidence>
<proteinExistence type="predicted"/>
<keyword evidence="1" id="KW-0812">Transmembrane</keyword>
<keyword evidence="3" id="KW-1185">Reference proteome</keyword>
<gene>
    <name evidence="2" type="ORF">FuraDRAFT_3671</name>
</gene>
<evidence type="ECO:0000256" key="1">
    <source>
        <dbReference type="SAM" id="Phobius"/>
    </source>
</evidence>
<evidence type="ECO:0000313" key="2">
    <source>
        <dbReference type="EMBL" id="EEG06923.1"/>
    </source>
</evidence>
<comment type="caution">
    <text evidence="2">The sequence shown here is derived from an EMBL/GenBank/DDBJ whole genome shotgun (WGS) entry which is preliminary data.</text>
</comment>
<feature type="transmembrane region" description="Helical" evidence="1">
    <location>
        <begin position="7"/>
        <end position="29"/>
    </location>
</feature>
<organism evidence="2 3">
    <name type="scientific">Pseudogulbenkiania ferrooxidans 2002</name>
    <dbReference type="NCBI Taxonomy" id="279714"/>
    <lineage>
        <taxon>Bacteria</taxon>
        <taxon>Pseudomonadati</taxon>
        <taxon>Pseudomonadota</taxon>
        <taxon>Betaproteobacteria</taxon>
        <taxon>Neisseriales</taxon>
        <taxon>Chromobacteriaceae</taxon>
        <taxon>Pseudogulbenkiania</taxon>
    </lineage>
</organism>
<sequence precursor="true">MQPEIHLAFLYLLGWIGFLLLLCLIGLWWNSR</sequence>
<keyword evidence="1" id="KW-1133">Transmembrane helix</keyword>
<reference evidence="2 3" key="1">
    <citation type="submission" date="2009-02" db="EMBL/GenBank/DDBJ databases">
        <title>Sequencing of the draft genome and assembly of Lutiella nitroferrum 2002.</title>
        <authorList>
            <consortium name="US DOE Joint Genome Institute (JGI-PGF)"/>
            <person name="Lucas S."/>
            <person name="Copeland A."/>
            <person name="Lapidus A."/>
            <person name="Glavina del Rio T."/>
            <person name="Tice H."/>
            <person name="Bruce D."/>
            <person name="Goodwin L."/>
            <person name="Pitluck S."/>
            <person name="Larimer F."/>
            <person name="Land M.L."/>
            <person name="Hauser L."/>
            <person name="Coates J.D."/>
        </authorList>
    </citation>
    <scope>NUCLEOTIDE SEQUENCE [LARGE SCALE GENOMIC DNA]</scope>
    <source>
        <strain evidence="2 3">2002</strain>
    </source>
</reference>
<name>B9Z8I5_9NEIS</name>